<dbReference type="NCBIfam" id="TIGR02532">
    <property type="entry name" value="IV_pilin_GFxxxE"/>
    <property type="match status" value="1"/>
</dbReference>
<feature type="transmembrane region" description="Helical" evidence="1">
    <location>
        <begin position="20"/>
        <end position="39"/>
    </location>
</feature>
<dbReference type="InterPro" id="IPR032092">
    <property type="entry name" value="PilW"/>
</dbReference>
<keyword evidence="1" id="KW-1133">Transmembrane helix</keyword>
<reference evidence="3" key="2">
    <citation type="submission" date="2014-11" db="EMBL/GenBank/DDBJ databases">
        <title>Draft genome sequence of Hydrogenophaga intermedia S1.</title>
        <authorList>
            <person name="Gan H.M."/>
            <person name="Chew T.H."/>
            <person name="Stolz A."/>
        </authorList>
    </citation>
    <scope>NUCLEOTIDE SEQUENCE [LARGE SCALE GENOMIC DNA]</scope>
    <source>
        <strain evidence="3">S1</strain>
    </source>
</reference>
<accession>A0A1L1PY20</accession>
<dbReference type="AlphaFoldDB" id="A0A1L1PY20"/>
<evidence type="ECO:0000313" key="3">
    <source>
        <dbReference type="Proteomes" id="UP000028878"/>
    </source>
</evidence>
<keyword evidence="3" id="KW-1185">Reference proteome</keyword>
<dbReference type="Pfam" id="PF16074">
    <property type="entry name" value="PilW"/>
    <property type="match status" value="1"/>
</dbReference>
<organism evidence="2 3">
    <name type="scientific">Hydrogenophaga intermedia</name>
    <dbReference type="NCBI Taxonomy" id="65786"/>
    <lineage>
        <taxon>Bacteria</taxon>
        <taxon>Pseudomonadati</taxon>
        <taxon>Pseudomonadota</taxon>
        <taxon>Betaproteobacteria</taxon>
        <taxon>Burkholderiales</taxon>
        <taxon>Comamonadaceae</taxon>
        <taxon>Hydrogenophaga</taxon>
    </lineage>
</organism>
<dbReference type="PROSITE" id="PS00409">
    <property type="entry name" value="PROKAR_NTER_METHYL"/>
    <property type="match status" value="1"/>
</dbReference>
<evidence type="ECO:0000256" key="1">
    <source>
        <dbReference type="SAM" id="Phobius"/>
    </source>
</evidence>
<sequence length="325" mass="34665">MKRQPHGRLHRARGLSLIELMVAMVIGLVVVLAVTLTYLQTASGTRHAILQAQMNEDGAIALDLLVHHLRLSGYAETGADGTRIFKGLAIRGCDGGFTAATSKAAFDLLDCAGGAGNDAVAIRYHATLLNSPVVENSDEEMRPANCVNESIEPVGGSDVFIADNRFYVQDDSTNDNVPTLFCRGSNGAGFSDTAALVPNVESLQLRYAVTHVPVDGVVPPHQVTALVPAGHASLAPPLGNWSRVAAVELCVVVRSQHPAPQDGVDVDELTRYLDCSGTAATANDRRLRRAYRTTVHLANLRPVLPMPFETDGTVVSNPYRSLEAP</sequence>
<name>A0A1L1PY20_HYDIT</name>
<dbReference type="Pfam" id="PF07963">
    <property type="entry name" value="N_methyl"/>
    <property type="match status" value="1"/>
</dbReference>
<keyword evidence="1" id="KW-0812">Transmembrane</keyword>
<evidence type="ECO:0000313" key="2">
    <source>
        <dbReference type="EMBL" id="CDN90215.1"/>
    </source>
</evidence>
<proteinExistence type="predicted"/>
<dbReference type="EMBL" id="CCAE010000070">
    <property type="protein sequence ID" value="CDN90215.1"/>
    <property type="molecule type" value="Genomic_DNA"/>
</dbReference>
<keyword evidence="1" id="KW-0472">Membrane</keyword>
<gene>
    <name evidence="2" type="primary">pilW</name>
    <name evidence="2" type="ORF">BN948_04657</name>
</gene>
<protein>
    <submittedName>
        <fullName evidence="2">Type IV pilus assembly protein PilW</fullName>
    </submittedName>
</protein>
<dbReference type="RefSeq" id="WP_035624186.1">
    <property type="nucleotide sequence ID" value="NZ_CCAE010000070.1"/>
</dbReference>
<dbReference type="GO" id="GO:0043683">
    <property type="term" value="P:type IV pilus assembly"/>
    <property type="evidence" value="ECO:0007669"/>
    <property type="project" value="InterPro"/>
</dbReference>
<dbReference type="InterPro" id="IPR012902">
    <property type="entry name" value="N_methyl_site"/>
</dbReference>
<dbReference type="Proteomes" id="UP000028878">
    <property type="component" value="Unassembled WGS sequence"/>
</dbReference>
<reference evidence="3" key="1">
    <citation type="submission" date="2014-02" db="EMBL/GenBank/DDBJ databases">
        <authorList>
            <person name="Gan H."/>
        </authorList>
    </citation>
    <scope>NUCLEOTIDE SEQUENCE [LARGE SCALE GENOMIC DNA]</scope>
    <source>
        <strain evidence="3">S1</strain>
    </source>
</reference>